<evidence type="ECO:0000256" key="2">
    <source>
        <dbReference type="ARBA" id="ARBA00012438"/>
    </source>
</evidence>
<comment type="caution">
    <text evidence="11">The sequence shown here is derived from an EMBL/GenBank/DDBJ whole genome shotgun (WGS) entry which is preliminary data.</text>
</comment>
<accession>A0A9X3DDF2</accession>
<dbReference type="Pfam" id="PF07730">
    <property type="entry name" value="HisKA_3"/>
    <property type="match status" value="1"/>
</dbReference>
<evidence type="ECO:0000256" key="3">
    <source>
        <dbReference type="ARBA" id="ARBA00022553"/>
    </source>
</evidence>
<dbReference type="GO" id="GO:0005524">
    <property type="term" value="F:ATP binding"/>
    <property type="evidence" value="ECO:0007669"/>
    <property type="project" value="UniProtKB-KW"/>
</dbReference>
<dbReference type="Proteomes" id="UP001142592">
    <property type="component" value="Unassembled WGS sequence"/>
</dbReference>
<dbReference type="InterPro" id="IPR005467">
    <property type="entry name" value="His_kinase_dom"/>
</dbReference>
<evidence type="ECO:0000256" key="5">
    <source>
        <dbReference type="ARBA" id="ARBA00022741"/>
    </source>
</evidence>
<feature type="transmembrane region" description="Helical" evidence="9">
    <location>
        <begin position="24"/>
        <end position="45"/>
    </location>
</feature>
<keyword evidence="4" id="KW-0808">Transferase</keyword>
<keyword evidence="5" id="KW-0547">Nucleotide-binding</keyword>
<gene>
    <name evidence="11" type="ORF">OQZ29_04800</name>
</gene>
<dbReference type="InterPro" id="IPR050482">
    <property type="entry name" value="Sensor_HK_TwoCompSys"/>
</dbReference>
<sequence>MRHEFYHLVQKLHLTLFDYNDYRHALWVSLFAVVLLMAYALRMIYINQRLKQVEKNEYIEQSKAIRLERQRISSELHDELGSGLSAIKLYSELASKKRGEIHEFRELNEMIKDISTKINDIIWTTSTENDQLDSVIFFIQEQLSKLFRYSDIKFNSKLPEDIPHLKTKSESRRDLYLLAKEIAHNALKHSKADTIFLDISIFKENITMVIKDDGEGFDPLRLRDVGMGLTNINTRVKRLNGTLTIENYKGTKISVSIPIRNNFYKEIGNGEINNSKKWWRMN</sequence>
<dbReference type="PANTHER" id="PTHR24421">
    <property type="entry name" value="NITRATE/NITRITE SENSOR PROTEIN NARX-RELATED"/>
    <property type="match status" value="1"/>
</dbReference>
<dbReference type="InterPro" id="IPR003594">
    <property type="entry name" value="HATPase_dom"/>
</dbReference>
<dbReference type="RefSeq" id="WP_010603456.1">
    <property type="nucleotide sequence ID" value="NZ_JAPJUH010000002.1"/>
</dbReference>
<feature type="domain" description="Histidine kinase" evidence="10">
    <location>
        <begin position="75"/>
        <end position="261"/>
    </location>
</feature>
<dbReference type="EC" id="2.7.13.3" evidence="2"/>
<dbReference type="SUPFAM" id="SSF55874">
    <property type="entry name" value="ATPase domain of HSP90 chaperone/DNA topoisomerase II/histidine kinase"/>
    <property type="match status" value="1"/>
</dbReference>
<reference evidence="11" key="1">
    <citation type="submission" date="2022-11" db="EMBL/GenBank/DDBJ databases">
        <authorList>
            <person name="Graham C."/>
            <person name="Newman J.D."/>
        </authorList>
    </citation>
    <scope>NUCLEOTIDE SEQUENCE</scope>
    <source>
        <strain evidence="11">DSM 19486</strain>
    </source>
</reference>
<dbReference type="AlphaFoldDB" id="A0A9X3DDF2"/>
<evidence type="ECO:0000256" key="6">
    <source>
        <dbReference type="ARBA" id="ARBA00022777"/>
    </source>
</evidence>
<evidence type="ECO:0000256" key="8">
    <source>
        <dbReference type="ARBA" id="ARBA00023012"/>
    </source>
</evidence>
<keyword evidence="12" id="KW-1185">Reference proteome</keyword>
<dbReference type="PANTHER" id="PTHR24421:SF10">
    <property type="entry name" value="NITRATE_NITRITE SENSOR PROTEIN NARQ"/>
    <property type="match status" value="1"/>
</dbReference>
<dbReference type="EMBL" id="JAPJUH010000002">
    <property type="protein sequence ID" value="MCX3264051.1"/>
    <property type="molecule type" value="Genomic_DNA"/>
</dbReference>
<dbReference type="CDD" id="cd16917">
    <property type="entry name" value="HATPase_UhpB-NarQ-NarX-like"/>
    <property type="match status" value="1"/>
</dbReference>
<comment type="catalytic activity">
    <reaction evidence="1">
        <text>ATP + protein L-histidine = ADP + protein N-phospho-L-histidine.</text>
        <dbReference type="EC" id="2.7.13.3"/>
    </reaction>
</comment>
<evidence type="ECO:0000256" key="9">
    <source>
        <dbReference type="SAM" id="Phobius"/>
    </source>
</evidence>
<dbReference type="GO" id="GO:0000155">
    <property type="term" value="F:phosphorelay sensor kinase activity"/>
    <property type="evidence" value="ECO:0007669"/>
    <property type="project" value="InterPro"/>
</dbReference>
<evidence type="ECO:0000259" key="10">
    <source>
        <dbReference type="PROSITE" id="PS50109"/>
    </source>
</evidence>
<proteinExistence type="predicted"/>
<dbReference type="Gene3D" id="1.20.5.1930">
    <property type="match status" value="1"/>
</dbReference>
<protein>
    <recommendedName>
        <fullName evidence="2">histidine kinase</fullName>
        <ecNumber evidence="2">2.7.13.3</ecNumber>
    </recommendedName>
</protein>
<evidence type="ECO:0000256" key="4">
    <source>
        <dbReference type="ARBA" id="ARBA00022679"/>
    </source>
</evidence>
<evidence type="ECO:0000313" key="11">
    <source>
        <dbReference type="EMBL" id="MCX3264051.1"/>
    </source>
</evidence>
<dbReference type="InterPro" id="IPR011712">
    <property type="entry name" value="Sig_transdc_His_kin_sub3_dim/P"/>
</dbReference>
<dbReference type="GO" id="GO:0016020">
    <property type="term" value="C:membrane"/>
    <property type="evidence" value="ECO:0007669"/>
    <property type="project" value="InterPro"/>
</dbReference>
<dbReference type="Pfam" id="PF02518">
    <property type="entry name" value="HATPase_c"/>
    <property type="match status" value="1"/>
</dbReference>
<keyword evidence="9" id="KW-0472">Membrane</keyword>
<evidence type="ECO:0000313" key="12">
    <source>
        <dbReference type="Proteomes" id="UP001142592"/>
    </source>
</evidence>
<keyword evidence="9" id="KW-1133">Transmembrane helix</keyword>
<organism evidence="11 12">
    <name type="scientific">Pedobacter agri</name>
    <dbReference type="NCBI Taxonomy" id="454586"/>
    <lineage>
        <taxon>Bacteria</taxon>
        <taxon>Pseudomonadati</taxon>
        <taxon>Bacteroidota</taxon>
        <taxon>Sphingobacteriia</taxon>
        <taxon>Sphingobacteriales</taxon>
        <taxon>Sphingobacteriaceae</taxon>
        <taxon>Pedobacter</taxon>
    </lineage>
</organism>
<keyword evidence="3" id="KW-0597">Phosphoprotein</keyword>
<keyword evidence="8" id="KW-0902">Two-component regulatory system</keyword>
<dbReference type="PROSITE" id="PS50109">
    <property type="entry name" value="HIS_KIN"/>
    <property type="match status" value="1"/>
</dbReference>
<evidence type="ECO:0000256" key="7">
    <source>
        <dbReference type="ARBA" id="ARBA00022840"/>
    </source>
</evidence>
<keyword evidence="6 11" id="KW-0418">Kinase</keyword>
<dbReference type="SMART" id="SM00387">
    <property type="entry name" value="HATPase_c"/>
    <property type="match status" value="1"/>
</dbReference>
<dbReference type="InterPro" id="IPR036890">
    <property type="entry name" value="HATPase_C_sf"/>
</dbReference>
<keyword evidence="9" id="KW-0812">Transmembrane</keyword>
<name>A0A9X3DDF2_9SPHI</name>
<evidence type="ECO:0000256" key="1">
    <source>
        <dbReference type="ARBA" id="ARBA00000085"/>
    </source>
</evidence>
<dbReference type="Gene3D" id="3.30.565.10">
    <property type="entry name" value="Histidine kinase-like ATPase, C-terminal domain"/>
    <property type="match status" value="1"/>
</dbReference>
<dbReference type="GO" id="GO:0046983">
    <property type="term" value="F:protein dimerization activity"/>
    <property type="evidence" value="ECO:0007669"/>
    <property type="project" value="InterPro"/>
</dbReference>
<keyword evidence="7" id="KW-0067">ATP-binding</keyword>